<reference evidence="1 2" key="1">
    <citation type="submission" date="2018-08" db="EMBL/GenBank/DDBJ databases">
        <title>Whole Genome Sequence of the Moderate Halophilic Marine Bacterium Marinobacter litoralis Sw-45.</title>
        <authorList>
            <person name="Musa H."/>
        </authorList>
    </citation>
    <scope>NUCLEOTIDE SEQUENCE [LARGE SCALE GENOMIC DNA]</scope>
    <source>
        <strain evidence="1 2">Sw-45</strain>
    </source>
</reference>
<dbReference type="NCBIfam" id="TIGR01683">
    <property type="entry name" value="thiS"/>
    <property type="match status" value="1"/>
</dbReference>
<dbReference type="SUPFAM" id="SSF54285">
    <property type="entry name" value="MoaD/ThiS"/>
    <property type="match status" value="1"/>
</dbReference>
<proteinExistence type="predicted"/>
<evidence type="ECO:0000313" key="2">
    <source>
        <dbReference type="Proteomes" id="UP000265903"/>
    </source>
</evidence>
<dbReference type="PANTHER" id="PTHR34472:SF1">
    <property type="entry name" value="SULFUR CARRIER PROTEIN THIS"/>
    <property type="match status" value="1"/>
</dbReference>
<keyword evidence="2" id="KW-1185">Reference proteome</keyword>
<protein>
    <submittedName>
        <fullName evidence="1">Sulfur carrier protein ThiS</fullName>
    </submittedName>
</protein>
<dbReference type="PANTHER" id="PTHR34472">
    <property type="entry name" value="SULFUR CARRIER PROTEIN THIS"/>
    <property type="match status" value="1"/>
</dbReference>
<gene>
    <name evidence="1" type="primary">thiS</name>
    <name evidence="1" type="ORF">DOQ08_01940</name>
</gene>
<dbReference type="EMBL" id="QMDL01000002">
    <property type="protein sequence ID" value="RMJ04617.1"/>
    <property type="molecule type" value="Genomic_DNA"/>
</dbReference>
<dbReference type="InterPro" id="IPR016155">
    <property type="entry name" value="Mopterin_synth/thiamin_S_b"/>
</dbReference>
<dbReference type="InterPro" id="IPR012675">
    <property type="entry name" value="Beta-grasp_dom_sf"/>
</dbReference>
<dbReference type="Proteomes" id="UP000265903">
    <property type="component" value="Unassembled WGS sequence"/>
</dbReference>
<comment type="caution">
    <text evidence="1">The sequence shown here is derived from an EMBL/GenBank/DDBJ whole genome shotgun (WGS) entry which is preliminary data.</text>
</comment>
<dbReference type="Gene3D" id="3.10.20.30">
    <property type="match status" value="1"/>
</dbReference>
<dbReference type="RefSeq" id="WP_114334675.1">
    <property type="nucleotide sequence ID" value="NZ_QMDL01000002.1"/>
</dbReference>
<name>A0A3M2RH13_9GAMM</name>
<evidence type="ECO:0000313" key="1">
    <source>
        <dbReference type="EMBL" id="RMJ04617.1"/>
    </source>
</evidence>
<dbReference type="CDD" id="cd00565">
    <property type="entry name" value="Ubl_ThiS"/>
    <property type="match status" value="1"/>
</dbReference>
<sequence>MQVQVNGEVMELPKGVTISALIEHLALTGKRVAVEVNEDIVPRSKHAEFALNENDRVELVHAIGGG</sequence>
<dbReference type="OrthoDB" id="9800283at2"/>
<accession>A0A3M2RH13</accession>
<dbReference type="AlphaFoldDB" id="A0A3M2RH13"/>
<dbReference type="Pfam" id="PF02597">
    <property type="entry name" value="ThiS"/>
    <property type="match status" value="1"/>
</dbReference>
<dbReference type="InterPro" id="IPR003749">
    <property type="entry name" value="ThiS/MoaD-like"/>
</dbReference>
<organism evidence="1 2">
    <name type="scientific">Marinobacter litoralis</name>
    <dbReference type="NCBI Taxonomy" id="187981"/>
    <lineage>
        <taxon>Bacteria</taxon>
        <taxon>Pseudomonadati</taxon>
        <taxon>Pseudomonadota</taxon>
        <taxon>Gammaproteobacteria</taxon>
        <taxon>Pseudomonadales</taxon>
        <taxon>Marinobacteraceae</taxon>
        <taxon>Marinobacter</taxon>
    </lineage>
</organism>
<dbReference type="InterPro" id="IPR010035">
    <property type="entry name" value="Thi_S"/>
</dbReference>